<dbReference type="InterPro" id="IPR029058">
    <property type="entry name" value="AB_hydrolase_fold"/>
</dbReference>
<feature type="domain" description="Serine aminopeptidase S33" evidence="1">
    <location>
        <begin position="31"/>
        <end position="107"/>
    </location>
</feature>
<dbReference type="Proteomes" id="UP000316093">
    <property type="component" value="Chromosome"/>
</dbReference>
<evidence type="ECO:0000313" key="3">
    <source>
        <dbReference type="Proteomes" id="UP000316093"/>
    </source>
</evidence>
<keyword evidence="2" id="KW-0378">Hydrolase</keyword>
<accession>A0A4Y5Z845</accession>
<keyword evidence="3" id="KW-1185">Reference proteome</keyword>
<reference evidence="2 3" key="1">
    <citation type="submission" date="2019-06" db="EMBL/GenBank/DDBJ databases">
        <title>A complete genome sequence for Luteibacter pinisoli MAH-14.</title>
        <authorList>
            <person name="Baltrus D.A."/>
        </authorList>
    </citation>
    <scope>NUCLEOTIDE SEQUENCE [LARGE SCALE GENOMIC DNA]</scope>
    <source>
        <strain evidence="2 3">MAH-14</strain>
    </source>
</reference>
<dbReference type="InterPro" id="IPR022742">
    <property type="entry name" value="Hydrolase_4"/>
</dbReference>
<dbReference type="EMBL" id="CP041046">
    <property type="protein sequence ID" value="QDE41521.1"/>
    <property type="molecule type" value="Genomic_DNA"/>
</dbReference>
<dbReference type="Gene3D" id="3.40.50.1820">
    <property type="entry name" value="alpha/beta hydrolase"/>
    <property type="match status" value="1"/>
</dbReference>
<dbReference type="SUPFAM" id="SSF53474">
    <property type="entry name" value="alpha/beta-Hydrolases"/>
    <property type="match status" value="1"/>
</dbReference>
<dbReference type="OrthoDB" id="7257695at2"/>
<evidence type="ECO:0000313" key="2">
    <source>
        <dbReference type="EMBL" id="QDE41521.1"/>
    </source>
</evidence>
<organism evidence="2 3">
    <name type="scientific">Luteibacter pinisoli</name>
    <dbReference type="NCBI Taxonomy" id="2589080"/>
    <lineage>
        <taxon>Bacteria</taxon>
        <taxon>Pseudomonadati</taxon>
        <taxon>Pseudomonadota</taxon>
        <taxon>Gammaproteobacteria</taxon>
        <taxon>Lysobacterales</taxon>
        <taxon>Rhodanobacteraceae</taxon>
        <taxon>Luteibacter</taxon>
    </lineage>
</organism>
<dbReference type="Pfam" id="PF12146">
    <property type="entry name" value="Hydrolase_4"/>
    <property type="match status" value="1"/>
</dbReference>
<gene>
    <name evidence="2" type="ORF">FIV34_03045</name>
</gene>
<protein>
    <submittedName>
        <fullName evidence="2">Alpha/beta hydrolase</fullName>
    </submittedName>
</protein>
<proteinExistence type="predicted"/>
<dbReference type="GO" id="GO:0016787">
    <property type="term" value="F:hydrolase activity"/>
    <property type="evidence" value="ECO:0007669"/>
    <property type="project" value="UniProtKB-KW"/>
</dbReference>
<dbReference type="KEGG" id="lpy:FIV34_03045"/>
<dbReference type="AlphaFoldDB" id="A0A4Y5Z845"/>
<sequence length="207" mass="21955">MLPGGEGNVGLEDDGDIRHGHNFVVRTRSLWNARGYAVLIPDTVDHANLRGRRSTPEYAQLVRDLVTFAHRRINRPVFLLGTSQGSIAAMNGASHAEPDSIAGVVLTESVSVLGGSGETVFDADPRGVRVPALVVANRDDRCNVAPPSAAHKIAQAMSSSHDVTIIDVEGGIARSSTACGSLTPHGYYGIEDDVVSRIAQWLDDHAG</sequence>
<name>A0A4Y5Z845_9GAMM</name>
<evidence type="ECO:0000259" key="1">
    <source>
        <dbReference type="Pfam" id="PF12146"/>
    </source>
</evidence>